<dbReference type="GO" id="GO:0003677">
    <property type="term" value="F:DNA binding"/>
    <property type="evidence" value="ECO:0007669"/>
    <property type="project" value="InterPro"/>
</dbReference>
<dbReference type="InterPro" id="IPR054076">
    <property type="entry name" value="ZUO1-like_ZHD"/>
</dbReference>
<reference evidence="9" key="1">
    <citation type="submission" date="2015-05" db="EMBL/GenBank/DDBJ databases">
        <authorList>
            <person name="Fogelqvist Johan"/>
        </authorList>
    </citation>
    <scope>NUCLEOTIDE SEQUENCE [LARGE SCALE GENOMIC DNA]</scope>
</reference>
<dbReference type="CDD" id="cd12148">
    <property type="entry name" value="fungal_TF_MHR"/>
    <property type="match status" value="1"/>
</dbReference>
<dbReference type="GO" id="GO:0030544">
    <property type="term" value="F:Hsp70 protein binding"/>
    <property type="evidence" value="ECO:0007669"/>
    <property type="project" value="InterPro"/>
</dbReference>
<evidence type="ECO:0000259" key="7">
    <source>
        <dbReference type="PROSITE" id="PS50076"/>
    </source>
</evidence>
<dbReference type="AlphaFoldDB" id="A0A0G4N9Z3"/>
<feature type="compositionally biased region" description="Low complexity" evidence="5">
    <location>
        <begin position="699"/>
        <end position="713"/>
    </location>
</feature>
<dbReference type="InterPro" id="IPR044634">
    <property type="entry name" value="Zuotin/DnaJC2"/>
</dbReference>
<evidence type="ECO:0000256" key="6">
    <source>
        <dbReference type="SAM" id="Phobius"/>
    </source>
</evidence>
<feature type="transmembrane region" description="Helical" evidence="6">
    <location>
        <begin position="560"/>
        <end position="579"/>
    </location>
</feature>
<keyword evidence="3" id="KW-0143">Chaperone</keyword>
<dbReference type="Proteomes" id="UP000045706">
    <property type="component" value="Unassembled WGS sequence"/>
</dbReference>
<dbReference type="GO" id="GO:0006450">
    <property type="term" value="P:regulation of translational fidelity"/>
    <property type="evidence" value="ECO:0007669"/>
    <property type="project" value="InterPro"/>
</dbReference>
<keyword evidence="6" id="KW-0812">Transmembrane</keyword>
<feature type="region of interest" description="Disordered" evidence="5">
    <location>
        <begin position="657"/>
        <end position="736"/>
    </location>
</feature>
<feature type="region of interest" description="Disordered" evidence="5">
    <location>
        <begin position="318"/>
        <end position="357"/>
    </location>
</feature>
<evidence type="ECO:0000256" key="4">
    <source>
        <dbReference type="ARBA" id="ARBA00023242"/>
    </source>
</evidence>
<keyword evidence="2" id="KW-0963">Cytoplasm</keyword>
<dbReference type="InterPro" id="IPR007219">
    <property type="entry name" value="XnlR_reg_dom"/>
</dbReference>
<evidence type="ECO:0000313" key="8">
    <source>
        <dbReference type="EMBL" id="CRK43416.1"/>
    </source>
</evidence>
<dbReference type="Gene3D" id="1.10.8.840">
    <property type="entry name" value="Ribosome-associated complex head domain"/>
    <property type="match status" value="1"/>
</dbReference>
<name>A0A0G4N9Z3_VERLO</name>
<keyword evidence="6" id="KW-0472">Membrane</keyword>
<dbReference type="Pfam" id="PF04082">
    <property type="entry name" value="Fungal_trans"/>
    <property type="match status" value="1"/>
</dbReference>
<dbReference type="InterPro" id="IPR058871">
    <property type="entry name" value="Zuotin_N"/>
</dbReference>
<dbReference type="InterPro" id="IPR018253">
    <property type="entry name" value="DnaJ_domain_CS"/>
</dbReference>
<dbReference type="CDD" id="cd23953">
    <property type="entry name" value="zuotin_NTD"/>
    <property type="match status" value="1"/>
</dbReference>
<dbReference type="PANTHER" id="PTHR43999">
    <property type="entry name" value="DNAJ HOMOLOG SUBFAMILY C MEMBER 2"/>
    <property type="match status" value="1"/>
</dbReference>
<dbReference type="EMBL" id="CVQI01033273">
    <property type="protein sequence ID" value="CRK43416.1"/>
    <property type="molecule type" value="Genomic_DNA"/>
</dbReference>
<feature type="compositionally biased region" description="Pro residues" evidence="5">
    <location>
        <begin position="687"/>
        <end position="698"/>
    </location>
</feature>
<dbReference type="GO" id="GO:0043022">
    <property type="term" value="F:ribosome binding"/>
    <property type="evidence" value="ECO:0007669"/>
    <property type="project" value="InterPro"/>
</dbReference>
<keyword evidence="6" id="KW-1133">Transmembrane helix</keyword>
<dbReference type="SMART" id="SM00271">
    <property type="entry name" value="DnaJ"/>
    <property type="match status" value="1"/>
</dbReference>
<dbReference type="SMART" id="SM00906">
    <property type="entry name" value="Fungal_trans"/>
    <property type="match status" value="1"/>
</dbReference>
<dbReference type="SUPFAM" id="SSF46565">
    <property type="entry name" value="Chaperone J-domain"/>
    <property type="match status" value="1"/>
</dbReference>
<dbReference type="GO" id="GO:0005829">
    <property type="term" value="C:cytosol"/>
    <property type="evidence" value="ECO:0007669"/>
    <property type="project" value="TreeGrafter"/>
</dbReference>
<dbReference type="InterPro" id="IPR001623">
    <property type="entry name" value="DnaJ_domain"/>
</dbReference>
<comment type="subcellular location">
    <subcellularLocation>
        <location evidence="1">Cytoplasm</location>
    </subcellularLocation>
</comment>
<dbReference type="Pfam" id="PF21884">
    <property type="entry name" value="ZUO1-like_ZHD"/>
    <property type="match status" value="1"/>
</dbReference>
<dbReference type="GO" id="GO:0051083">
    <property type="term" value="P:'de novo' cotranslational protein folding"/>
    <property type="evidence" value="ECO:0007669"/>
    <property type="project" value="InterPro"/>
</dbReference>
<feature type="compositionally biased region" description="Basic and acidic residues" evidence="5">
    <location>
        <begin position="462"/>
        <end position="476"/>
    </location>
</feature>
<evidence type="ECO:0000256" key="5">
    <source>
        <dbReference type="SAM" id="MobiDB-lite"/>
    </source>
</evidence>
<dbReference type="GO" id="GO:0006351">
    <property type="term" value="P:DNA-templated transcription"/>
    <property type="evidence" value="ECO:0007669"/>
    <property type="project" value="InterPro"/>
</dbReference>
<dbReference type="InterPro" id="IPR042569">
    <property type="entry name" value="RAC_head_sf"/>
</dbReference>
<feature type="region of interest" description="Disordered" evidence="5">
    <location>
        <begin position="247"/>
        <end position="271"/>
    </location>
</feature>
<protein>
    <recommendedName>
        <fullName evidence="7">J domain-containing protein</fullName>
    </recommendedName>
</protein>
<feature type="domain" description="J" evidence="7">
    <location>
        <begin position="101"/>
        <end position="171"/>
    </location>
</feature>
<sequence length="1216" mass="134655">MATATIVAQPLPALAEGWTAEKDFQAIGQLSAATQRTIEPVGPHFLAHARRARHKRTFSEDDRIQAQEAVKNVEAEDLGEISEAEDPMDLARDAKDWKNQDHYQVLGLSKYRWKATEDQIKRAHRKKVLKYHPDKKAAAGIQDDDNFFKCLQKANEVLMDPIKRRQFDSVDEKAEVDPPTKKQVAKGNYYKLWSNVFKAEGRFSKEQPVPTFGGEKATQEEVETFYNFWYSFDSWRTFEYLDEDVPDDNENRDQKRHVERKNANARKKKKVEDNARLRKLLDDASAGDERIKRFRQEANAAKNKKKADKEAAEKKAIEDAKAKKDAEEQAVRDAEAAAKADRDSAKKNKEAAKNAVKKNKRILKGSAKDANYFASGEPSATDVDLVLGDVDLVQGKIDADEMAALAGKLNGLTVAGEIKSVWSAEVKRLVGAGKLKEVRQPRPPSSRQSLHSLATMAANDSLKDTSVEDSGQDQRQKSNQQGQRESGTDWAEYDANAAPQITVEQAPEVVPGQSLKGLDGAVDVEADIRPPSASENKPPVPEHLPWKTRILNSRLCSWKLLLPLVVSLLVAIIVPVVVLQRRDNSRLIDDGIPSGETSFTITHVSRTDTSSSPLASRTSIFSPIAECRPSDFRTDVNWIGIAGEVGWKFKLSDADDAEDCSMRRPSPGNDAKPASSPQGRNSNDSPLHPPPGPAPPAPDALVLDARAGAAPAHGHGRDPGPARGAPHGVAGRRRNEGDVGAAPPSIFAIACSFLDIDDLSELCRKVYFCTDTFSHPCFVIVVGSLYYLFMEQSFLAKDNASRADFQLYQRMCQVNLETALASLPLMLPAKAESIEALLVATLYSIDVSKTSLAWHFVSTAATLCQTLGYHRASRVKPEPHASGKDVKTLLFWHTYMLDKSLALRTGRSSAIQDWDITLPRTVDSTMVEDPWGAIITTWIRESEMHHRVYEHLYSPTALARPRHERVEAARRLEADQKDIMAAASQAREQAMFGFKALNASALIDIHLRGDELTHQSTLTLIYRAIPAPEGSPSRFTQECIETARFAMQIHHECMAQLDEAQHMKAVYVHWAILLTPFAPFFVLFCHVIETSSAEDLKRLYEFADSLGGASPISEPVQKLHRLCQVLYNVALTYVEAKAQQPAANQAPINEEFDMYLSALGFPPNELLAPGTGVEAGVAAHTAVQSEQLANWFSGNQQMMGLLEEDLSQFGPTGWIE</sequence>
<accession>A0A0G4N9Z3</accession>
<gene>
    <name evidence="8" type="ORF">BN1723_005668</name>
</gene>
<dbReference type="PROSITE" id="PS50076">
    <property type="entry name" value="DNAJ_2"/>
    <property type="match status" value="1"/>
</dbReference>
<feature type="region of interest" description="Disordered" evidence="5">
    <location>
        <begin position="462"/>
        <end position="488"/>
    </location>
</feature>
<evidence type="ECO:0000256" key="2">
    <source>
        <dbReference type="ARBA" id="ARBA00022490"/>
    </source>
</evidence>
<dbReference type="CDD" id="cd06257">
    <property type="entry name" value="DnaJ"/>
    <property type="match status" value="1"/>
</dbReference>
<feature type="compositionally biased region" description="Basic residues" evidence="5">
    <location>
        <begin position="254"/>
        <end position="269"/>
    </location>
</feature>
<organism evidence="8 9">
    <name type="scientific">Verticillium longisporum</name>
    <name type="common">Verticillium dahliae var. longisporum</name>
    <dbReference type="NCBI Taxonomy" id="100787"/>
    <lineage>
        <taxon>Eukaryota</taxon>
        <taxon>Fungi</taxon>
        <taxon>Dikarya</taxon>
        <taxon>Ascomycota</taxon>
        <taxon>Pezizomycotina</taxon>
        <taxon>Sordariomycetes</taxon>
        <taxon>Hypocreomycetidae</taxon>
        <taxon>Glomerellales</taxon>
        <taxon>Plectosphaerellaceae</taxon>
        <taxon>Verticillium</taxon>
    </lineage>
</organism>
<dbReference type="Pfam" id="PF00226">
    <property type="entry name" value="DnaJ"/>
    <property type="match status" value="1"/>
</dbReference>
<dbReference type="PANTHER" id="PTHR43999:SF1">
    <property type="entry name" value="DNAJ HOMOLOG SUBFAMILY C MEMBER 2"/>
    <property type="match status" value="1"/>
</dbReference>
<evidence type="ECO:0000256" key="3">
    <source>
        <dbReference type="ARBA" id="ARBA00023186"/>
    </source>
</evidence>
<feature type="transmembrane region" description="Helical" evidence="6">
    <location>
        <begin position="766"/>
        <end position="789"/>
    </location>
</feature>
<dbReference type="PROSITE" id="PS00636">
    <property type="entry name" value="DNAJ_1"/>
    <property type="match status" value="1"/>
</dbReference>
<dbReference type="GO" id="GO:0008270">
    <property type="term" value="F:zinc ion binding"/>
    <property type="evidence" value="ECO:0007669"/>
    <property type="project" value="InterPro"/>
</dbReference>
<proteinExistence type="predicted"/>
<feature type="transmembrane region" description="Helical" evidence="6">
    <location>
        <begin position="1067"/>
        <end position="1088"/>
    </location>
</feature>
<dbReference type="InterPro" id="IPR032003">
    <property type="entry name" value="RAC_head"/>
</dbReference>
<dbReference type="InterPro" id="IPR036869">
    <property type="entry name" value="J_dom_sf"/>
</dbReference>
<dbReference type="Pfam" id="PF16717">
    <property type="entry name" value="RAC_head"/>
    <property type="match status" value="1"/>
</dbReference>
<dbReference type="Pfam" id="PF26185">
    <property type="entry name" value="Zuotin_N"/>
    <property type="match status" value="1"/>
</dbReference>
<evidence type="ECO:0000313" key="9">
    <source>
        <dbReference type="Proteomes" id="UP000045706"/>
    </source>
</evidence>
<dbReference type="Gene3D" id="1.10.287.110">
    <property type="entry name" value="DnaJ domain"/>
    <property type="match status" value="1"/>
</dbReference>
<evidence type="ECO:0000256" key="1">
    <source>
        <dbReference type="ARBA" id="ARBA00004496"/>
    </source>
</evidence>
<keyword evidence="4" id="KW-0539">Nucleus</keyword>
<feature type="compositionally biased region" description="Basic and acidic residues" evidence="5">
    <location>
        <begin position="318"/>
        <end position="352"/>
    </location>
</feature>